<reference evidence="1 2" key="1">
    <citation type="journal article" date="2018" name="J. Microbiol.">
        <title>Baekduia soli gen. nov., sp. nov., a novel bacterium isolated from the soil of Baekdu Mountain and proposal of a novel family name, Baekduiaceae fam. nov.</title>
        <authorList>
            <person name="An D.S."/>
            <person name="Siddiqi M.Z."/>
            <person name="Kim K.H."/>
            <person name="Yu H.S."/>
            <person name="Im W.T."/>
        </authorList>
    </citation>
    <scope>NUCLEOTIDE SEQUENCE [LARGE SCALE GENOMIC DNA]</scope>
    <source>
        <strain evidence="1 2">BR7-21</strain>
    </source>
</reference>
<organism evidence="1 2">
    <name type="scientific">Baekduia soli</name>
    <dbReference type="NCBI Taxonomy" id="496014"/>
    <lineage>
        <taxon>Bacteria</taxon>
        <taxon>Bacillati</taxon>
        <taxon>Actinomycetota</taxon>
        <taxon>Thermoleophilia</taxon>
        <taxon>Solirubrobacterales</taxon>
        <taxon>Baekduiaceae</taxon>
        <taxon>Baekduia</taxon>
    </lineage>
</organism>
<dbReference type="Gene3D" id="1.20.1290.10">
    <property type="entry name" value="AhpD-like"/>
    <property type="match status" value="2"/>
</dbReference>
<name>A0A5B8UBL3_9ACTN</name>
<dbReference type="RefSeq" id="WP_146923286.1">
    <property type="nucleotide sequence ID" value="NZ_CP042430.1"/>
</dbReference>
<dbReference type="EMBL" id="CP042430">
    <property type="protein sequence ID" value="QEC50546.1"/>
    <property type="molecule type" value="Genomic_DNA"/>
</dbReference>
<keyword evidence="2" id="KW-1185">Reference proteome</keyword>
<dbReference type="Proteomes" id="UP000321805">
    <property type="component" value="Chromosome"/>
</dbReference>
<evidence type="ECO:0000313" key="1">
    <source>
        <dbReference type="EMBL" id="QEC50546.1"/>
    </source>
</evidence>
<accession>A0A5B8UBL3</accession>
<dbReference type="AlphaFoldDB" id="A0A5B8UBL3"/>
<dbReference type="InterPro" id="IPR029032">
    <property type="entry name" value="AhpD-like"/>
</dbReference>
<dbReference type="SUPFAM" id="SSF69118">
    <property type="entry name" value="AhpD-like"/>
    <property type="match status" value="1"/>
</dbReference>
<protein>
    <submittedName>
        <fullName evidence="1">Carboxymuconolactone decarboxylase family protein</fullName>
    </submittedName>
</protein>
<sequence length="157" mass="16830">MSRITPAALEGNAVQTSLLARVLGRRPEILTAFGRLDAATRFHGELSPALKEAVRRATAGEVGCEYCQSLGEYRPNPDDARESLAVAFARLIADDPTQISDAQFDVLREEFSEEEIVELVAFVCFVAIAGQLFGATMALGPADPEEAAAYQAVVGSR</sequence>
<dbReference type="KEGG" id="bsol:FSW04_25150"/>
<evidence type="ECO:0000313" key="2">
    <source>
        <dbReference type="Proteomes" id="UP000321805"/>
    </source>
</evidence>
<proteinExistence type="predicted"/>
<dbReference type="OrthoDB" id="4704294at2"/>
<gene>
    <name evidence="1" type="ORF">FSW04_25150</name>
</gene>